<dbReference type="SUPFAM" id="SSF48452">
    <property type="entry name" value="TPR-like"/>
    <property type="match status" value="1"/>
</dbReference>
<dbReference type="RefSeq" id="WP_255970936.1">
    <property type="nucleotide sequence ID" value="NZ_JANFQF010000014.1"/>
</dbReference>
<dbReference type="PANTHER" id="PTHR44688:SF16">
    <property type="entry name" value="DNA-BINDING TRANSCRIPTIONAL ACTIVATOR DEVR_DOSR"/>
    <property type="match status" value="1"/>
</dbReference>
<keyword evidence="1" id="KW-0805">Transcription regulation</keyword>
<dbReference type="Pfam" id="PF00196">
    <property type="entry name" value="GerE"/>
    <property type="match status" value="1"/>
</dbReference>
<dbReference type="InterPro" id="IPR000792">
    <property type="entry name" value="Tscrpt_reg_LuxR_C"/>
</dbReference>
<dbReference type="PRINTS" id="PR00038">
    <property type="entry name" value="HTHLUXR"/>
</dbReference>
<name>A0ABT1QGV6_9NOCA</name>
<dbReference type="Gene3D" id="1.10.10.10">
    <property type="entry name" value="Winged helix-like DNA-binding domain superfamily/Winged helix DNA-binding domain"/>
    <property type="match status" value="1"/>
</dbReference>
<dbReference type="PROSITE" id="PS50043">
    <property type="entry name" value="HTH_LUXR_2"/>
    <property type="match status" value="1"/>
</dbReference>
<dbReference type="Gene3D" id="3.40.50.300">
    <property type="entry name" value="P-loop containing nucleotide triphosphate hydrolases"/>
    <property type="match status" value="1"/>
</dbReference>
<evidence type="ECO:0000313" key="6">
    <source>
        <dbReference type="Proteomes" id="UP001524501"/>
    </source>
</evidence>
<proteinExistence type="predicted"/>
<dbReference type="EMBL" id="JANFQF010000014">
    <property type="protein sequence ID" value="MCQ4120913.1"/>
    <property type="molecule type" value="Genomic_DNA"/>
</dbReference>
<comment type="caution">
    <text evidence="5">The sequence shown here is derived from an EMBL/GenBank/DDBJ whole genome shotgun (WGS) entry which is preliminary data.</text>
</comment>
<dbReference type="CDD" id="cd06170">
    <property type="entry name" value="LuxR_C_like"/>
    <property type="match status" value="1"/>
</dbReference>
<dbReference type="SMART" id="SM00382">
    <property type="entry name" value="AAA"/>
    <property type="match status" value="1"/>
</dbReference>
<dbReference type="InterPro" id="IPR027417">
    <property type="entry name" value="P-loop_NTPase"/>
</dbReference>
<keyword evidence="3" id="KW-0804">Transcription</keyword>
<evidence type="ECO:0000313" key="5">
    <source>
        <dbReference type="EMBL" id="MCQ4120913.1"/>
    </source>
</evidence>
<dbReference type="PROSITE" id="PS00622">
    <property type="entry name" value="HTH_LUXR_1"/>
    <property type="match status" value="1"/>
</dbReference>
<dbReference type="InterPro" id="IPR016032">
    <property type="entry name" value="Sig_transdc_resp-reg_C-effctor"/>
</dbReference>
<dbReference type="InterPro" id="IPR003593">
    <property type="entry name" value="AAA+_ATPase"/>
</dbReference>
<dbReference type="PANTHER" id="PTHR44688">
    <property type="entry name" value="DNA-BINDING TRANSCRIPTIONAL ACTIVATOR DEVR_DOSR"/>
    <property type="match status" value="1"/>
</dbReference>
<reference evidence="5 6" key="1">
    <citation type="submission" date="2022-07" db="EMBL/GenBank/DDBJ databases">
        <title>Degradation activity of malathion, p-nitrophenol and potential low-temperature adaptation strategy of Rhodococcus sp. FXJ9.536.</title>
        <authorList>
            <person name="Huang J."/>
            <person name="Huang Y."/>
        </authorList>
    </citation>
    <scope>NUCLEOTIDE SEQUENCE [LARGE SCALE GENOMIC DNA]</scope>
    <source>
        <strain evidence="5 6">FXJ9.536</strain>
    </source>
</reference>
<dbReference type="InterPro" id="IPR036388">
    <property type="entry name" value="WH-like_DNA-bd_sf"/>
</dbReference>
<dbReference type="Proteomes" id="UP001524501">
    <property type="component" value="Unassembled WGS sequence"/>
</dbReference>
<feature type="domain" description="HTH luxR-type" evidence="4">
    <location>
        <begin position="788"/>
        <end position="853"/>
    </location>
</feature>
<organism evidence="5 6">
    <name type="scientific">Rhodococcus tibetensis</name>
    <dbReference type="NCBI Taxonomy" id="2965064"/>
    <lineage>
        <taxon>Bacteria</taxon>
        <taxon>Bacillati</taxon>
        <taxon>Actinomycetota</taxon>
        <taxon>Actinomycetes</taxon>
        <taxon>Mycobacteriales</taxon>
        <taxon>Nocardiaceae</taxon>
        <taxon>Rhodococcus</taxon>
    </lineage>
</organism>
<keyword evidence="6" id="KW-1185">Reference proteome</keyword>
<evidence type="ECO:0000256" key="1">
    <source>
        <dbReference type="ARBA" id="ARBA00023015"/>
    </source>
</evidence>
<protein>
    <submittedName>
        <fullName evidence="5">LuxR C-terminal-related transcriptional regulator</fullName>
    </submittedName>
</protein>
<keyword evidence="2" id="KW-0238">DNA-binding</keyword>
<evidence type="ECO:0000259" key="4">
    <source>
        <dbReference type="PROSITE" id="PS50043"/>
    </source>
</evidence>
<dbReference type="SUPFAM" id="SSF46894">
    <property type="entry name" value="C-terminal effector domain of the bipartite response regulators"/>
    <property type="match status" value="1"/>
</dbReference>
<dbReference type="SUPFAM" id="SSF52540">
    <property type="entry name" value="P-loop containing nucleoside triphosphate hydrolases"/>
    <property type="match status" value="1"/>
</dbReference>
<sequence length="855" mass="90863">MVLTWPSIQRGPEMSALGRDSTRGVVIVGAAGVGKTTLAQKIVCERDCEAVWVVGTDSLRGVPLGAFASVVNIGAAPDPDTALTSAVIALRAFTKTLVVDDADRLDPLSTTLLRCVIDDGGVRLVVTLGGRGSRPTTAILADGVLHRVELDAFTRDEAVRVIETALGGPMDHVGSQWLWEASEGNPLYLRHLVEGSWESGLFERSDGVWRLRSRPVVSTELASLLGSRLRNVPPDVLDVLRLVALEEGIDVDVLQRATSPDAVAAAHCCGHLRLRSQGPGCVATLSHPILGEVLREQMGVLAARILRGRIVRAHLAGRSPGDTLRLATLALDSDAEIDVARSVEAAESALDLCEYALAERLAQAALSRGGEIRAAMVAARAMTWQGRVNDANTLLAAFDPVEMSEAESLTWGMWRATALFFADREAAAREKLADMRARVTSRHGWDVVTSVELTFDFFANDVPRSLELTRALFGPGEGTPSALALAASTGGAALARAGHTDQVRGVTTRGAEAAKEVGFMLGHMQIGVAEVFAATVSGQLDTLDSVLERYVPTRQGRSNWVVDMYIRGLAHLAVGRAADAEDQFRRGRAAAMGGGPPIWLTASVIGLCQALGMQERTDDATEALAAAESSFGAHMASFEPDLLLARAWVLAARGEHREAIAAARKAARLAHAGSMFGVETVALHTSVRFGDRSATGRLRALTHSVDGPLVRVAAAQAHSFGVRDGHGLDRVAAEFERMRACLLAADAAAQAAIVHRRHGDDASRQLSAAAARRLAGLCPGAKTPALRALDSPSWLTPREVGIASLVVIGMTNREIAQRLTLSVRTVEGHVYRMSTKLGVDNRKSLVSRLMIGPDS</sequence>
<evidence type="ECO:0000256" key="3">
    <source>
        <dbReference type="ARBA" id="ARBA00023163"/>
    </source>
</evidence>
<accession>A0ABT1QGV6</accession>
<evidence type="ECO:0000256" key="2">
    <source>
        <dbReference type="ARBA" id="ARBA00023125"/>
    </source>
</evidence>
<dbReference type="InterPro" id="IPR011990">
    <property type="entry name" value="TPR-like_helical_dom_sf"/>
</dbReference>
<dbReference type="Gene3D" id="1.25.40.10">
    <property type="entry name" value="Tetratricopeptide repeat domain"/>
    <property type="match status" value="1"/>
</dbReference>
<gene>
    <name evidence="5" type="ORF">NOF53_17370</name>
</gene>
<dbReference type="SMART" id="SM00421">
    <property type="entry name" value="HTH_LUXR"/>
    <property type="match status" value="1"/>
</dbReference>